<comment type="caution">
    <text evidence="1">The sequence shown here is derived from an EMBL/GenBank/DDBJ whole genome shotgun (WGS) entry which is preliminary data.</text>
</comment>
<reference evidence="1 2" key="1">
    <citation type="journal article" date="2021" name="Hortic Res">
        <title>High-quality reference genome and annotation aids understanding of berry development for evergreen blueberry (Vaccinium darrowii).</title>
        <authorList>
            <person name="Yu J."/>
            <person name="Hulse-Kemp A.M."/>
            <person name="Babiker E."/>
            <person name="Staton M."/>
        </authorList>
    </citation>
    <scope>NUCLEOTIDE SEQUENCE [LARGE SCALE GENOMIC DNA]</scope>
    <source>
        <strain evidence="2">cv. NJ 8807/NJ 8810</strain>
        <tissue evidence="1">Young leaf</tissue>
    </source>
</reference>
<dbReference type="Proteomes" id="UP000828048">
    <property type="component" value="Chromosome 8"/>
</dbReference>
<evidence type="ECO:0000313" key="2">
    <source>
        <dbReference type="Proteomes" id="UP000828048"/>
    </source>
</evidence>
<proteinExistence type="predicted"/>
<evidence type="ECO:0000313" key="1">
    <source>
        <dbReference type="EMBL" id="KAH7851019.1"/>
    </source>
</evidence>
<gene>
    <name evidence="1" type="ORF">Vadar_006133</name>
</gene>
<name>A0ACB7YDC6_9ERIC</name>
<sequence>MATTASTPADQAATAKSVDASLWWDSFSLLLTELENASPSSDLPPHLVKKLKDNHAWFLDTVSRFKPPNEKSKEALDSRQVSVGSHKLTVEPELKDAALKISSIVCLDEVQAYIIVQRSIECSNLVMDHLADELLHLVILQYYIERQCLLKCTRQIVMHALYVGTSKEGSAVMEEAQKLITDGLESRLHSVLEDLLSSSPPENMDVDLFTLWAEETLIEDNLVLDIIFLAYYECHCNCTGKQWKKLCLLYEGMISGSSNFGRLAISNEALQSMYHAKVQLLLILIETLDLENLLQMIHDEMPFSQGSTAFSLSDIPELDATISSFGAFEVKEAGPLILSWAVFLCLVSSLPGKEENNVLMEIDHVGYVRQAFEVSSLSYFLEILQSDILKDSDGPIAGYRSVLRTFISAFIASYEISLQLEDNTLQLILHIICNIYRGEESLCIQFWDRDSFIDGPIRCLLCNLEGEFPFRTVELVQLLSSLCEGTWPAECVYNFLDNSVGISSVVEISNGSLIDKGSQIVETPRPLSIPGVEGLLIPCNTRGHILKVIDGNTALVQWEYTESGVLVLLLRLAQQLYLDRTEEVLVALDLLSRLVSFNKAVCYRFLAIGSSQQIQGTGMNGQIERHMCVNVVDIMCSLVKKSSPNSSGALMMSMGVNMLAKMLNCSPSRIAAVALNTNIFDVALQMNPFNARPNSLSSGSWLLSGRLANMLLIDCEHNDNCCQLTLSVLDFTMELVQTGVENDVALALVVFSFQFVLVNHEYWKYKVKHARWKVTLKVLEVMEKCILSIPYRPILGEVVRDILFCDSSIHSALFRVVCTTAQALEKLYVSRLYDPMEIEGLHLAICSVLDILSSMLSDLYKDVLPSLPVFHQAVLSSATKPIPVVTAMLSLLSYFRNLKIQVGAAKVLSVLFVLSDCTQPYVFGNAWFGLDEKQMMYLRHSLNRILCEQPLSDEDLFVATCKLLTSASYYQPAFLVAVIAAEENIDVQLSNTNGLKLLYETTSGSLGSSEANLLVAVLQYVVQSKDLINSKPRILLNVLNFLKALWQVAAQFTNVLDRLRNSENFWRHLSSILKNATMGMEVNLSENLTEMEVRSIAYGIQCQSVVLQILGFETFLQKKLLHAEFAVKQTMESSKDRVRQANDTEKSKDAGLLGLKDVLSSFHGGLALGNMIKSFASWEYDSDMYLRAKIAAALFSVHVMGKLKNGDKGSLSIAVIEKIRILLKKLSDLPAFSEVVAQYTHRGHSEGKELHGLILNDLYYHLQAELEGRKIDPGPFKELSQYLLESNLVQTYRHKYNGDLFAYAKDVYLFDTLRLQEDLGFDLWDYSDWKASKVVAETMLLCLQDVNSMVLLASSKLSALKSLITVLSTNAEDSSEKTTIGRKISQQQIQSCIDQVCQCLQSTIESLVPHPDTSEDILDFTATQAELLLLLIRYAQKSLPLPVCVLVLKTSGSGLKVLNDFRPLVAGVKDTRKLLLMLLLSSLELSCNSSQLDGVEAFPEVSNVSLGLLPILCNCTEPTDHCILSLAIIDLVLKSFATPNTWFPVIKKHLRLQHLVLKLQDKNMISSIPVILKFLLTLARVRDGAAMLLTAGFLPSLKMLFSDFSVGNFSSVIEIERSDLIPPEKIEKPQDIWGLSLAVVTAMIHSLGDSSSGADIVDYVIAYFFLEKGYLISHYLNAPDFPSDDHDRKRARSQKILTSLGALRETEHTLMLICELVKHRNSWTKAMKEMDSHMRERSIHLLAFISRGTQTFRVAPLVCHPILKEELKWCNKPSVINSRSGWFALSSMDCGLNPRFSAVSSKSTALLVKEQGSEATNPARQTYFSDTIAIQLYRIGFFILKFLCLQAECAVQRAEEVGFVDLAHFPELPMPEILHGLQDQGIAIVTELCEANKMKQVSAQIQGVCILLLRVTEMALYLEYCVSHICGIRPVLGHVEDFSKGIKSLMKATEGHAFLKGSVKSLKHVVSFVYPGLLQTEGLL</sequence>
<organism evidence="1 2">
    <name type="scientific">Vaccinium darrowii</name>
    <dbReference type="NCBI Taxonomy" id="229202"/>
    <lineage>
        <taxon>Eukaryota</taxon>
        <taxon>Viridiplantae</taxon>
        <taxon>Streptophyta</taxon>
        <taxon>Embryophyta</taxon>
        <taxon>Tracheophyta</taxon>
        <taxon>Spermatophyta</taxon>
        <taxon>Magnoliopsida</taxon>
        <taxon>eudicotyledons</taxon>
        <taxon>Gunneridae</taxon>
        <taxon>Pentapetalae</taxon>
        <taxon>asterids</taxon>
        <taxon>Ericales</taxon>
        <taxon>Ericaceae</taxon>
        <taxon>Vaccinioideae</taxon>
        <taxon>Vaccinieae</taxon>
        <taxon>Vaccinium</taxon>
    </lineage>
</organism>
<protein>
    <submittedName>
        <fullName evidence="1">Uncharacterized protein</fullName>
    </submittedName>
</protein>
<dbReference type="EMBL" id="CM037158">
    <property type="protein sequence ID" value="KAH7851019.1"/>
    <property type="molecule type" value="Genomic_DNA"/>
</dbReference>
<accession>A0ACB7YDC6</accession>
<keyword evidence="2" id="KW-1185">Reference proteome</keyword>